<accession>A0A1H0B2W1</accession>
<dbReference type="Pfam" id="PF02452">
    <property type="entry name" value="PemK_toxin"/>
    <property type="match status" value="1"/>
</dbReference>
<evidence type="ECO:0000313" key="2">
    <source>
        <dbReference type="Proteomes" id="UP000199602"/>
    </source>
</evidence>
<keyword evidence="2" id="KW-1185">Reference proteome</keyword>
<dbReference type="STRING" id="206665.SAMN04488516_10214"/>
<name>A0A1H0B2W1_9BACT</name>
<sequence length="100" mass="11325">MGQYELAFGDIILVEVPFTDKLEMKLRPALVLFEEKSNVIIAGITSNLKMGGILLSKSEGLIVDSVLKLNYIFTVSKNRIKKKEVCENLLEKFKICIENF</sequence>
<dbReference type="SUPFAM" id="SSF50118">
    <property type="entry name" value="Cell growth inhibitor/plasmid maintenance toxic component"/>
    <property type="match status" value="1"/>
</dbReference>
<dbReference type="GO" id="GO:0003677">
    <property type="term" value="F:DNA binding"/>
    <property type="evidence" value="ECO:0007669"/>
    <property type="project" value="InterPro"/>
</dbReference>
<dbReference type="OrthoDB" id="129822at2"/>
<organism evidence="1 2">
    <name type="scientific">Desulfonauticus submarinus</name>
    <dbReference type="NCBI Taxonomy" id="206665"/>
    <lineage>
        <taxon>Bacteria</taxon>
        <taxon>Pseudomonadati</taxon>
        <taxon>Thermodesulfobacteriota</taxon>
        <taxon>Desulfovibrionia</taxon>
        <taxon>Desulfovibrionales</taxon>
        <taxon>Desulfonauticaceae</taxon>
        <taxon>Desulfonauticus</taxon>
    </lineage>
</organism>
<reference evidence="1 2" key="1">
    <citation type="submission" date="2016-10" db="EMBL/GenBank/DDBJ databases">
        <authorList>
            <person name="de Groot N.N."/>
        </authorList>
    </citation>
    <scope>NUCLEOTIDE SEQUENCE [LARGE SCALE GENOMIC DNA]</scope>
    <source>
        <strain evidence="1 2">DSM 15269</strain>
    </source>
</reference>
<dbReference type="Proteomes" id="UP000199602">
    <property type="component" value="Unassembled WGS sequence"/>
</dbReference>
<protein>
    <submittedName>
        <fullName evidence="1">mRNA interferase MazF</fullName>
    </submittedName>
</protein>
<dbReference type="InterPro" id="IPR003477">
    <property type="entry name" value="PemK-like"/>
</dbReference>
<dbReference type="RefSeq" id="WP_092062915.1">
    <property type="nucleotide sequence ID" value="NZ_FNIN01000002.1"/>
</dbReference>
<evidence type="ECO:0000313" key="1">
    <source>
        <dbReference type="EMBL" id="SDN39979.1"/>
    </source>
</evidence>
<dbReference type="InterPro" id="IPR011067">
    <property type="entry name" value="Plasmid_toxin/cell-grow_inhib"/>
</dbReference>
<dbReference type="Gene3D" id="2.30.30.110">
    <property type="match status" value="1"/>
</dbReference>
<proteinExistence type="predicted"/>
<gene>
    <name evidence="1" type="ORF">SAMN04488516_10214</name>
</gene>
<dbReference type="EMBL" id="FNIN01000002">
    <property type="protein sequence ID" value="SDN39979.1"/>
    <property type="molecule type" value="Genomic_DNA"/>
</dbReference>
<dbReference type="AlphaFoldDB" id="A0A1H0B2W1"/>